<dbReference type="InterPro" id="IPR018060">
    <property type="entry name" value="HTH_AraC"/>
</dbReference>
<dbReference type="PANTHER" id="PTHR47894">
    <property type="entry name" value="HTH-TYPE TRANSCRIPTIONAL REGULATOR GADX"/>
    <property type="match status" value="1"/>
</dbReference>
<evidence type="ECO:0000256" key="2">
    <source>
        <dbReference type="ARBA" id="ARBA00023125"/>
    </source>
</evidence>
<dbReference type="PRINTS" id="PR00032">
    <property type="entry name" value="HTHARAC"/>
</dbReference>
<dbReference type="PANTHER" id="PTHR47894:SF1">
    <property type="entry name" value="HTH-TYPE TRANSCRIPTIONAL REGULATOR VQSM"/>
    <property type="match status" value="1"/>
</dbReference>
<dbReference type="RefSeq" id="WP_130410346.1">
    <property type="nucleotide sequence ID" value="NZ_SHKX01000001.1"/>
</dbReference>
<evidence type="ECO:0000259" key="4">
    <source>
        <dbReference type="PROSITE" id="PS01124"/>
    </source>
</evidence>
<proteinExistence type="predicted"/>
<keyword evidence="3" id="KW-0804">Transcription</keyword>
<gene>
    <name evidence="5" type="ORF">EV700_0040</name>
</gene>
<keyword evidence="2" id="KW-0238">DNA-binding</keyword>
<dbReference type="EMBL" id="SHKX01000001">
    <property type="protein sequence ID" value="RZU48249.1"/>
    <property type="molecule type" value="Genomic_DNA"/>
</dbReference>
<evidence type="ECO:0000256" key="3">
    <source>
        <dbReference type="ARBA" id="ARBA00023163"/>
    </source>
</evidence>
<dbReference type="Proteomes" id="UP000292423">
    <property type="component" value="Unassembled WGS sequence"/>
</dbReference>
<evidence type="ECO:0000313" key="6">
    <source>
        <dbReference type="Proteomes" id="UP000292423"/>
    </source>
</evidence>
<organism evidence="5 6">
    <name type="scientific">Fluviicoccus keumensis</name>
    <dbReference type="NCBI Taxonomy" id="1435465"/>
    <lineage>
        <taxon>Bacteria</taxon>
        <taxon>Pseudomonadati</taxon>
        <taxon>Pseudomonadota</taxon>
        <taxon>Gammaproteobacteria</taxon>
        <taxon>Moraxellales</taxon>
        <taxon>Moraxellaceae</taxon>
        <taxon>Fluviicoccus</taxon>
    </lineage>
</organism>
<dbReference type="InterPro" id="IPR032687">
    <property type="entry name" value="AraC-type_N"/>
</dbReference>
<sequence>MHDSPSLPMVYALFIVDIVSRWGVSDAQLLEGTGLTREMMLEPQRRLALDDFNTLIIRARDLTGETALAMHFGVTMQVSLHGFVGFAAMTAATVREALTVAERFIGMISNAFELRVEEGPQEASLTIIPHTDLQPLREAAIIGLIFGFVHMGQAVTGKTLTGRAEVEFAEPPYLAPIKQYLPGPVEFDRPVNRLIFPSSYLDLPMIMANPVASQMALTQCEQDLRRFGMEKPFVAQVKALMYDERRGFSTLEQVAERLHMSERTLKRQLAGNQVAYSDLVEEARKQMATDLLEDPRLSLESVAEKLGYSDVANFNRAFKRWTGLTPSGWRKNQRG</sequence>
<dbReference type="Pfam" id="PF12833">
    <property type="entry name" value="HTH_18"/>
    <property type="match status" value="1"/>
</dbReference>
<dbReference type="GO" id="GO:0005829">
    <property type="term" value="C:cytosol"/>
    <property type="evidence" value="ECO:0007669"/>
    <property type="project" value="TreeGrafter"/>
</dbReference>
<evidence type="ECO:0000313" key="5">
    <source>
        <dbReference type="EMBL" id="RZU48249.1"/>
    </source>
</evidence>
<dbReference type="OrthoDB" id="5582699at2"/>
<dbReference type="GO" id="GO:0000976">
    <property type="term" value="F:transcription cis-regulatory region binding"/>
    <property type="evidence" value="ECO:0007669"/>
    <property type="project" value="TreeGrafter"/>
</dbReference>
<dbReference type="PROSITE" id="PS01124">
    <property type="entry name" value="HTH_ARAC_FAMILY_2"/>
    <property type="match status" value="1"/>
</dbReference>
<keyword evidence="1" id="KW-0805">Transcription regulation</keyword>
<protein>
    <submittedName>
        <fullName evidence="5">Helix-turn-helix protein</fullName>
    </submittedName>
</protein>
<keyword evidence="6" id="KW-1185">Reference proteome</keyword>
<evidence type="ECO:0000256" key="1">
    <source>
        <dbReference type="ARBA" id="ARBA00023015"/>
    </source>
</evidence>
<dbReference type="GO" id="GO:0003700">
    <property type="term" value="F:DNA-binding transcription factor activity"/>
    <property type="evidence" value="ECO:0007669"/>
    <property type="project" value="InterPro"/>
</dbReference>
<dbReference type="SUPFAM" id="SSF46689">
    <property type="entry name" value="Homeodomain-like"/>
    <property type="match status" value="1"/>
</dbReference>
<name>A0A4Q7ZE85_9GAMM</name>
<dbReference type="AlphaFoldDB" id="A0A4Q7ZE85"/>
<accession>A0A4Q7ZE85</accession>
<reference evidence="5 6" key="1">
    <citation type="submission" date="2019-02" db="EMBL/GenBank/DDBJ databases">
        <title>Genomic Encyclopedia of Type Strains, Phase IV (KMG-IV): sequencing the most valuable type-strain genomes for metagenomic binning, comparative biology and taxonomic classification.</title>
        <authorList>
            <person name="Goeker M."/>
        </authorList>
    </citation>
    <scope>NUCLEOTIDE SEQUENCE [LARGE SCALE GENOMIC DNA]</scope>
    <source>
        <strain evidence="5 6">DSM 105135</strain>
    </source>
</reference>
<dbReference type="InterPro" id="IPR020449">
    <property type="entry name" value="Tscrpt_reg_AraC-type_HTH"/>
</dbReference>
<comment type="caution">
    <text evidence="5">The sequence shown here is derived from an EMBL/GenBank/DDBJ whole genome shotgun (WGS) entry which is preliminary data.</text>
</comment>
<feature type="domain" description="HTH araC/xylS-type" evidence="4">
    <location>
        <begin position="235"/>
        <end position="332"/>
    </location>
</feature>
<dbReference type="InterPro" id="IPR009057">
    <property type="entry name" value="Homeodomain-like_sf"/>
</dbReference>
<dbReference type="Pfam" id="PF12625">
    <property type="entry name" value="Arabinose_bd"/>
    <property type="match status" value="1"/>
</dbReference>
<dbReference type="Gene3D" id="1.10.10.60">
    <property type="entry name" value="Homeodomain-like"/>
    <property type="match status" value="1"/>
</dbReference>
<dbReference type="SMART" id="SM00342">
    <property type="entry name" value="HTH_ARAC"/>
    <property type="match status" value="1"/>
</dbReference>